<dbReference type="Proteomes" id="UP001250932">
    <property type="component" value="Unassembled WGS sequence"/>
</dbReference>
<dbReference type="RefSeq" id="WP_313832228.1">
    <property type="nucleotide sequence ID" value="NZ_JAQOUE010000001.1"/>
</dbReference>
<keyword evidence="6" id="KW-1185">Reference proteome</keyword>
<accession>A0ABU3K667</accession>
<evidence type="ECO:0000313" key="6">
    <source>
        <dbReference type="Proteomes" id="UP001250932"/>
    </source>
</evidence>
<dbReference type="InterPro" id="IPR001763">
    <property type="entry name" value="Rhodanese-like_dom"/>
</dbReference>
<dbReference type="SMART" id="SM00448">
    <property type="entry name" value="REC"/>
    <property type="match status" value="1"/>
</dbReference>
<proteinExistence type="predicted"/>
<name>A0ABU3K667_9BACT</name>
<feature type="domain" description="Rhodanese" evidence="4">
    <location>
        <begin position="10"/>
        <end position="53"/>
    </location>
</feature>
<dbReference type="PROSITE" id="PS50206">
    <property type="entry name" value="RHODANESE_3"/>
    <property type="match status" value="1"/>
</dbReference>
<dbReference type="InterPro" id="IPR050595">
    <property type="entry name" value="Bact_response_regulator"/>
</dbReference>
<organism evidence="5 6">
    <name type="scientific">Candidatus Nitronereus thalassa</name>
    <dbReference type="NCBI Taxonomy" id="3020898"/>
    <lineage>
        <taxon>Bacteria</taxon>
        <taxon>Pseudomonadati</taxon>
        <taxon>Nitrospirota</taxon>
        <taxon>Nitrospiria</taxon>
        <taxon>Nitrospirales</taxon>
        <taxon>Nitrospiraceae</taxon>
        <taxon>Candidatus Nitronereus</taxon>
    </lineage>
</organism>
<dbReference type="Gene3D" id="3.40.50.2300">
    <property type="match status" value="1"/>
</dbReference>
<evidence type="ECO:0000259" key="3">
    <source>
        <dbReference type="PROSITE" id="PS50110"/>
    </source>
</evidence>
<evidence type="ECO:0000259" key="4">
    <source>
        <dbReference type="PROSITE" id="PS50206"/>
    </source>
</evidence>
<dbReference type="PROSITE" id="PS50110">
    <property type="entry name" value="RESPONSE_REGULATORY"/>
    <property type="match status" value="1"/>
</dbReference>
<evidence type="ECO:0000313" key="5">
    <source>
        <dbReference type="EMBL" id="MDT7041881.1"/>
    </source>
</evidence>
<evidence type="ECO:0000256" key="1">
    <source>
        <dbReference type="ARBA" id="ARBA00022553"/>
    </source>
</evidence>
<dbReference type="PANTHER" id="PTHR44591">
    <property type="entry name" value="STRESS RESPONSE REGULATOR PROTEIN 1"/>
    <property type="match status" value="1"/>
</dbReference>
<dbReference type="Pfam" id="PF00072">
    <property type="entry name" value="Response_reg"/>
    <property type="match status" value="1"/>
</dbReference>
<gene>
    <name evidence="5" type="ORF">PPG34_05920</name>
</gene>
<feature type="modified residue" description="4-aspartylphosphate" evidence="2">
    <location>
        <position position="58"/>
    </location>
</feature>
<feature type="domain" description="Response regulatory" evidence="3">
    <location>
        <begin position="9"/>
        <end position="125"/>
    </location>
</feature>
<dbReference type="EMBL" id="JAQOUE010000001">
    <property type="protein sequence ID" value="MDT7041881.1"/>
    <property type="molecule type" value="Genomic_DNA"/>
</dbReference>
<comment type="caution">
    <text evidence="5">The sequence shown here is derived from an EMBL/GenBank/DDBJ whole genome shotgun (WGS) entry which is preliminary data.</text>
</comment>
<keyword evidence="1 2" id="KW-0597">Phosphoprotein</keyword>
<protein>
    <submittedName>
        <fullName evidence="5">Response regulator</fullName>
    </submittedName>
</protein>
<dbReference type="SUPFAM" id="SSF52172">
    <property type="entry name" value="CheY-like"/>
    <property type="match status" value="1"/>
</dbReference>
<dbReference type="InterPro" id="IPR001789">
    <property type="entry name" value="Sig_transdc_resp-reg_receiver"/>
</dbReference>
<dbReference type="PANTHER" id="PTHR44591:SF25">
    <property type="entry name" value="CHEMOTAXIS TWO-COMPONENT RESPONSE REGULATOR"/>
    <property type="match status" value="1"/>
</dbReference>
<reference evidence="5 6" key="1">
    <citation type="journal article" date="2023" name="ISME J.">
        <title>Cultivation and genomic characterization of novel and ubiquitous marine nitrite-oxidizing bacteria from the Nitrospirales.</title>
        <authorList>
            <person name="Mueller A.J."/>
            <person name="Daebeler A."/>
            <person name="Herbold C.W."/>
            <person name="Kirkegaard R.H."/>
            <person name="Daims H."/>
        </authorList>
    </citation>
    <scope>NUCLEOTIDE SEQUENCE [LARGE SCALE GENOMIC DNA]</scope>
    <source>
        <strain evidence="5 6">EB</strain>
    </source>
</reference>
<dbReference type="InterPro" id="IPR011006">
    <property type="entry name" value="CheY-like_superfamily"/>
</dbReference>
<sequence>MDEGKLGSVILVVDDCRMTRRLLSMYLREAGYEVLMAENGLEALEQLGRESCAAVITDLNMPQMDGIELTQSLKEHPVYRDLPILMLTTQGEERERKSGLEAGVSVFLTKPISQELLLKELIRVVSSSSQTNPMPIA</sequence>
<evidence type="ECO:0000256" key="2">
    <source>
        <dbReference type="PROSITE-ProRule" id="PRU00169"/>
    </source>
</evidence>